<feature type="transmembrane region" description="Helical" evidence="2">
    <location>
        <begin position="266"/>
        <end position="288"/>
    </location>
</feature>
<sequence length="698" mass="72023">MPTATVTCPTCNTTLQLTVEAMPPVYPAPPPRGFPTPPVYQPPPPPPIYQPPVPQPVAARATPPRTPVFSAQRPLPPPPQPVKQVKQTTHHRRLSPQATLLSLGVLLLLAAGVTFLAVTWDSLPVPVQAGIIGTLAALAFAGSIPASRGKLAGTAEALAILGCGLLTVDLYGARALGLVDPNAIDGLTYSAIVFGSVALVNLLMTRLAPKVVTYGVTTVIAGQLPLPLVLIDRTSVPVLLLALLAQVVATVFLSSKGTAIVRRTGIITSTVVFCGILVAGVARVFAGLLTKYSFDYRDLTGDVFTDAVLRSVVFTAAVVCFAALVGIVLLRKVSVSRGVGEAVCAIAAGLAVATCLPQLPGPGRWLTTGVATALAITEILLRFRRTAAILHAAAITVASVNLLVCVALEDARQLGFMAAILAVLAIFAALRKAVHEVPAAAVAGMSAQVAIVVFTLDDFISLWAGAISIALVGACCIGLACRYVGAPLERILIGSAASAVLLAEIVALMVSADTGTGVVLTIAAAPLVAYGMMPDRRPALLLAGLFLIIANTAFVLAAGGTAIEWYTVPPAVVMIAIGVLAWRDQSSWVFLGPGLLIGLVPSTLIADGNDSWIRVTFVVAAALAVVVLGAQLGLQAPFVVGAAVLAKVGIWQFLEVAPLIPRWITLGAAGAVLLAVGATYERRLSQAKQAARWLSALR</sequence>
<feature type="transmembrane region" description="Helical" evidence="2">
    <location>
        <begin position="612"/>
        <end position="630"/>
    </location>
</feature>
<feature type="transmembrane region" description="Helical" evidence="2">
    <location>
        <begin position="126"/>
        <end position="145"/>
    </location>
</feature>
<feature type="transmembrane region" description="Helical" evidence="2">
    <location>
        <begin position="637"/>
        <end position="654"/>
    </location>
</feature>
<dbReference type="AlphaFoldDB" id="A0A4R2J2F9"/>
<feature type="transmembrane region" description="Helical" evidence="2">
    <location>
        <begin position="565"/>
        <end position="582"/>
    </location>
</feature>
<feature type="transmembrane region" description="Helical" evidence="2">
    <location>
        <begin position="100"/>
        <end position="120"/>
    </location>
</feature>
<feature type="transmembrane region" description="Helical" evidence="2">
    <location>
        <begin position="462"/>
        <end position="484"/>
    </location>
</feature>
<comment type="caution">
    <text evidence="3">The sequence shown here is derived from an EMBL/GenBank/DDBJ whole genome shotgun (WGS) entry which is preliminary data.</text>
</comment>
<evidence type="ECO:0000313" key="3">
    <source>
        <dbReference type="EMBL" id="TCO51592.1"/>
    </source>
</evidence>
<dbReference type="Proteomes" id="UP000295573">
    <property type="component" value="Unassembled WGS sequence"/>
</dbReference>
<feature type="region of interest" description="Disordered" evidence="1">
    <location>
        <begin position="29"/>
        <end position="90"/>
    </location>
</feature>
<feature type="transmembrane region" description="Helical" evidence="2">
    <location>
        <begin position="491"/>
        <end position="510"/>
    </location>
</feature>
<dbReference type="NCBIfam" id="NF047321">
    <property type="entry name" value="SCO7613_CTERM"/>
    <property type="match status" value="1"/>
</dbReference>
<dbReference type="InterPro" id="IPR058062">
    <property type="entry name" value="SCO7613_C"/>
</dbReference>
<gene>
    <name evidence="3" type="ORF">EV646_101583</name>
</gene>
<feature type="transmembrane region" description="Helical" evidence="2">
    <location>
        <begin position="589"/>
        <end position="606"/>
    </location>
</feature>
<dbReference type="EMBL" id="SLWR01000001">
    <property type="protein sequence ID" value="TCO51592.1"/>
    <property type="molecule type" value="Genomic_DNA"/>
</dbReference>
<name>A0A4R2J2F9_9ACTN</name>
<feature type="transmembrane region" description="Helical" evidence="2">
    <location>
        <begin position="540"/>
        <end position="559"/>
    </location>
</feature>
<evidence type="ECO:0000313" key="4">
    <source>
        <dbReference type="Proteomes" id="UP000295573"/>
    </source>
</evidence>
<feature type="transmembrane region" description="Helical" evidence="2">
    <location>
        <begin position="157"/>
        <end position="174"/>
    </location>
</feature>
<feature type="transmembrane region" description="Helical" evidence="2">
    <location>
        <begin position="308"/>
        <end position="330"/>
    </location>
</feature>
<feature type="transmembrane region" description="Helical" evidence="2">
    <location>
        <begin position="660"/>
        <end position="680"/>
    </location>
</feature>
<accession>A0A4R2J2F9</accession>
<organism evidence="3 4">
    <name type="scientific">Kribbella antiqua</name>
    <dbReference type="NCBI Taxonomy" id="2512217"/>
    <lineage>
        <taxon>Bacteria</taxon>
        <taxon>Bacillati</taxon>
        <taxon>Actinomycetota</taxon>
        <taxon>Actinomycetes</taxon>
        <taxon>Propionibacteriales</taxon>
        <taxon>Kribbellaceae</taxon>
        <taxon>Kribbella</taxon>
    </lineage>
</organism>
<feature type="transmembrane region" description="Helical" evidence="2">
    <location>
        <begin position="388"/>
        <end position="408"/>
    </location>
</feature>
<proteinExistence type="predicted"/>
<feature type="transmembrane region" description="Helical" evidence="2">
    <location>
        <begin position="186"/>
        <end position="204"/>
    </location>
</feature>
<keyword evidence="2" id="KW-0472">Membrane</keyword>
<feature type="transmembrane region" description="Helical" evidence="2">
    <location>
        <begin position="236"/>
        <end position="254"/>
    </location>
</feature>
<protein>
    <submittedName>
        <fullName evidence="3">Putative membrane protein DUF2157</fullName>
    </submittedName>
</protein>
<feature type="transmembrane region" description="Helical" evidence="2">
    <location>
        <begin position="414"/>
        <end position="430"/>
    </location>
</feature>
<feature type="transmembrane region" description="Helical" evidence="2">
    <location>
        <begin position="516"/>
        <end position="533"/>
    </location>
</feature>
<keyword evidence="4" id="KW-1185">Reference proteome</keyword>
<keyword evidence="2" id="KW-1133">Transmembrane helix</keyword>
<evidence type="ECO:0000256" key="1">
    <source>
        <dbReference type="SAM" id="MobiDB-lite"/>
    </source>
</evidence>
<evidence type="ECO:0000256" key="2">
    <source>
        <dbReference type="SAM" id="Phobius"/>
    </source>
</evidence>
<keyword evidence="2" id="KW-0812">Transmembrane</keyword>
<feature type="transmembrane region" description="Helical" evidence="2">
    <location>
        <begin position="211"/>
        <end position="230"/>
    </location>
</feature>
<feature type="compositionally biased region" description="Pro residues" evidence="1">
    <location>
        <begin position="29"/>
        <end position="55"/>
    </location>
</feature>
<feature type="transmembrane region" description="Helical" evidence="2">
    <location>
        <begin position="437"/>
        <end position="456"/>
    </location>
</feature>
<reference evidence="3 4" key="1">
    <citation type="journal article" date="2015" name="Stand. Genomic Sci.">
        <title>Genomic Encyclopedia of Bacterial and Archaeal Type Strains, Phase III: the genomes of soil and plant-associated and newly described type strains.</title>
        <authorList>
            <person name="Whitman W.B."/>
            <person name="Woyke T."/>
            <person name="Klenk H.P."/>
            <person name="Zhou Y."/>
            <person name="Lilburn T.G."/>
            <person name="Beck B.J."/>
            <person name="De Vos P."/>
            <person name="Vandamme P."/>
            <person name="Eisen J.A."/>
            <person name="Garrity G."/>
            <person name="Hugenholtz P."/>
            <person name="Kyrpides N.C."/>
        </authorList>
    </citation>
    <scope>NUCLEOTIDE SEQUENCE [LARGE SCALE GENOMIC DNA]</scope>
    <source>
        <strain evidence="3 4">VKM Ac-2541</strain>
    </source>
</reference>